<feature type="compositionally biased region" description="Basic and acidic residues" evidence="1">
    <location>
        <begin position="43"/>
        <end position="58"/>
    </location>
</feature>
<organism evidence="2">
    <name type="scientific">Octopus bimaculoides</name>
    <name type="common">California two-spotted octopus</name>
    <dbReference type="NCBI Taxonomy" id="37653"/>
    <lineage>
        <taxon>Eukaryota</taxon>
        <taxon>Metazoa</taxon>
        <taxon>Spiralia</taxon>
        <taxon>Lophotrochozoa</taxon>
        <taxon>Mollusca</taxon>
        <taxon>Cephalopoda</taxon>
        <taxon>Coleoidea</taxon>
        <taxon>Octopodiformes</taxon>
        <taxon>Octopoda</taxon>
        <taxon>Incirrata</taxon>
        <taxon>Octopodidae</taxon>
        <taxon>Octopus</taxon>
    </lineage>
</organism>
<gene>
    <name evidence="2" type="ORF">OCBIM_22006500mg</name>
</gene>
<proteinExistence type="predicted"/>
<dbReference type="EMBL" id="KQ425961">
    <property type="protein sequence ID" value="KOF68801.1"/>
    <property type="molecule type" value="Genomic_DNA"/>
</dbReference>
<reference evidence="2" key="1">
    <citation type="submission" date="2015-07" db="EMBL/GenBank/DDBJ databases">
        <title>MeaNS - Measles Nucleotide Surveillance Program.</title>
        <authorList>
            <person name="Tran T."/>
            <person name="Druce J."/>
        </authorList>
    </citation>
    <scope>NUCLEOTIDE SEQUENCE</scope>
    <source>
        <strain evidence="2">UCB-OBI-ISO-001</strain>
        <tissue evidence="2">Gonad</tissue>
    </source>
</reference>
<sequence>MDCQMALLYLRVTPLDSHIPSPAGILFNRKIRTRIPTVLNTDNPKDNQIQERIKCQKK</sequence>
<protein>
    <submittedName>
        <fullName evidence="2">Uncharacterized protein</fullName>
    </submittedName>
</protein>
<accession>A0A0L8FVR6</accession>
<evidence type="ECO:0000313" key="2">
    <source>
        <dbReference type="EMBL" id="KOF68801.1"/>
    </source>
</evidence>
<dbReference type="AlphaFoldDB" id="A0A0L8FVR6"/>
<feature type="region of interest" description="Disordered" evidence="1">
    <location>
        <begin position="38"/>
        <end position="58"/>
    </location>
</feature>
<name>A0A0L8FVR6_OCTBM</name>
<evidence type="ECO:0000256" key="1">
    <source>
        <dbReference type="SAM" id="MobiDB-lite"/>
    </source>
</evidence>